<dbReference type="AlphaFoldDB" id="A0A7W9FM65"/>
<accession>A0A7W9FM65</accession>
<dbReference type="Pfam" id="PF01156">
    <property type="entry name" value="IU_nuc_hydro"/>
    <property type="match status" value="1"/>
</dbReference>
<evidence type="ECO:0000256" key="3">
    <source>
        <dbReference type="SAM" id="MobiDB-lite"/>
    </source>
</evidence>
<name>A0A7W9FM65_9HYPH</name>
<dbReference type="GO" id="GO:0008477">
    <property type="term" value="F:purine nucleosidase activity"/>
    <property type="evidence" value="ECO:0007669"/>
    <property type="project" value="TreeGrafter"/>
</dbReference>
<dbReference type="GO" id="GO:0006152">
    <property type="term" value="P:purine nucleoside catabolic process"/>
    <property type="evidence" value="ECO:0007669"/>
    <property type="project" value="TreeGrafter"/>
</dbReference>
<reference evidence="5 6" key="1">
    <citation type="submission" date="2020-08" db="EMBL/GenBank/DDBJ databases">
        <title>Genomic Encyclopedia of Type Strains, Phase IV (KMG-IV): sequencing the most valuable type-strain genomes for metagenomic binning, comparative biology and taxonomic classification.</title>
        <authorList>
            <person name="Goeker M."/>
        </authorList>
    </citation>
    <scope>NUCLEOTIDE SEQUENCE [LARGE SCALE GENOMIC DNA]</scope>
    <source>
        <strain evidence="5 6">DSM 16268</strain>
    </source>
</reference>
<dbReference type="InterPro" id="IPR001910">
    <property type="entry name" value="Inosine/uridine_hydrolase_dom"/>
</dbReference>
<dbReference type="Proteomes" id="UP000523821">
    <property type="component" value="Unassembled WGS sequence"/>
</dbReference>
<dbReference type="PANTHER" id="PTHR12304">
    <property type="entry name" value="INOSINE-URIDINE PREFERRING NUCLEOSIDE HYDROLASE"/>
    <property type="match status" value="1"/>
</dbReference>
<sequence length="325" mass="34952">MTRRKLILDVDTGTDDAVALMLAALHPALELVGVTVVNGNVPVSVCTDNTLRVLDHIGRGDIPVFEGADRPFMRPDFPMPRGTGEQGSKYHGETLPVPPTTRQKQEKRAVEYLIETYRAATDPITLVPVGTLTNIAAALAVEPKLVGLIPEVVIMGGGHEIGNVTPAAEFNIWGDPEAAERVLNAGFEKVTLVPLDATHRALVSYDDCDRLAALGTPAGTATAEIVRFRIDTHEKWQRMPIRGTAPVHDALCIAFLVDPTILTTRRLNVVVEAAGTYTIGRTVIDVYGRSGRAPNADIAFDADPKKFVDMLAEIFARPHGAAASV</sequence>
<organism evidence="5 6">
    <name type="scientific">Prosthecomicrobium pneumaticum</name>
    <dbReference type="NCBI Taxonomy" id="81895"/>
    <lineage>
        <taxon>Bacteria</taxon>
        <taxon>Pseudomonadati</taxon>
        <taxon>Pseudomonadota</taxon>
        <taxon>Alphaproteobacteria</taxon>
        <taxon>Hyphomicrobiales</taxon>
        <taxon>Kaistiaceae</taxon>
        <taxon>Prosthecomicrobium</taxon>
    </lineage>
</organism>
<evidence type="ECO:0000259" key="4">
    <source>
        <dbReference type="Pfam" id="PF01156"/>
    </source>
</evidence>
<dbReference type="RefSeq" id="WP_183855869.1">
    <property type="nucleotide sequence ID" value="NZ_JACHOO010000004.1"/>
</dbReference>
<evidence type="ECO:0000256" key="1">
    <source>
        <dbReference type="ARBA" id="ARBA00022801"/>
    </source>
</evidence>
<proteinExistence type="predicted"/>
<protein>
    <submittedName>
        <fullName evidence="5">Inosine-uridine nucleoside N-ribohydrolase</fullName>
    </submittedName>
</protein>
<evidence type="ECO:0000256" key="2">
    <source>
        <dbReference type="ARBA" id="ARBA00023295"/>
    </source>
</evidence>
<gene>
    <name evidence="5" type="ORF">GGQ63_002309</name>
</gene>
<dbReference type="InterPro" id="IPR036452">
    <property type="entry name" value="Ribo_hydro-like"/>
</dbReference>
<keyword evidence="6" id="KW-1185">Reference proteome</keyword>
<comment type="caution">
    <text evidence="5">The sequence shown here is derived from an EMBL/GenBank/DDBJ whole genome shotgun (WGS) entry which is preliminary data.</text>
</comment>
<evidence type="ECO:0000313" key="6">
    <source>
        <dbReference type="Proteomes" id="UP000523821"/>
    </source>
</evidence>
<dbReference type="InterPro" id="IPR023186">
    <property type="entry name" value="IUNH"/>
</dbReference>
<dbReference type="GO" id="GO:0005829">
    <property type="term" value="C:cytosol"/>
    <property type="evidence" value="ECO:0007669"/>
    <property type="project" value="TreeGrafter"/>
</dbReference>
<evidence type="ECO:0000313" key="5">
    <source>
        <dbReference type="EMBL" id="MBB5753243.1"/>
    </source>
</evidence>
<keyword evidence="1 5" id="KW-0378">Hydrolase</keyword>
<dbReference type="SUPFAM" id="SSF53590">
    <property type="entry name" value="Nucleoside hydrolase"/>
    <property type="match status" value="1"/>
</dbReference>
<feature type="region of interest" description="Disordered" evidence="3">
    <location>
        <begin position="81"/>
        <end position="104"/>
    </location>
</feature>
<dbReference type="EMBL" id="JACHOO010000004">
    <property type="protein sequence ID" value="MBB5753243.1"/>
    <property type="molecule type" value="Genomic_DNA"/>
</dbReference>
<dbReference type="PROSITE" id="PS01247">
    <property type="entry name" value="IUNH"/>
    <property type="match status" value="1"/>
</dbReference>
<dbReference type="GO" id="GO:0045437">
    <property type="term" value="F:uridine nucleosidase activity"/>
    <property type="evidence" value="ECO:0007669"/>
    <property type="project" value="UniProtKB-ARBA"/>
</dbReference>
<dbReference type="Gene3D" id="3.90.245.10">
    <property type="entry name" value="Ribonucleoside hydrolase-like"/>
    <property type="match status" value="1"/>
</dbReference>
<dbReference type="InterPro" id="IPR015910">
    <property type="entry name" value="I/U_nuclsd_hydro_CS"/>
</dbReference>
<keyword evidence="2" id="KW-0326">Glycosidase</keyword>
<dbReference type="PANTHER" id="PTHR12304:SF4">
    <property type="entry name" value="URIDINE NUCLEOSIDASE"/>
    <property type="match status" value="1"/>
</dbReference>
<feature type="domain" description="Inosine/uridine-preferring nucleoside hydrolase" evidence="4">
    <location>
        <begin position="6"/>
        <end position="308"/>
    </location>
</feature>